<dbReference type="AlphaFoldDB" id="A0A0N7MLP1"/>
<dbReference type="SUPFAM" id="SSF81383">
    <property type="entry name" value="F-box domain"/>
    <property type="match status" value="1"/>
</dbReference>
<proteinExistence type="predicted"/>
<evidence type="ECO:0000313" key="3">
    <source>
        <dbReference type="EMBL" id="CUS22832.1"/>
    </source>
</evidence>
<feature type="compositionally biased region" description="Low complexity" evidence="1">
    <location>
        <begin position="290"/>
        <end position="307"/>
    </location>
</feature>
<organism evidence="3 4">
    <name type="scientific">Lachancea quebecensis</name>
    <dbReference type="NCBI Taxonomy" id="1654605"/>
    <lineage>
        <taxon>Eukaryota</taxon>
        <taxon>Fungi</taxon>
        <taxon>Dikarya</taxon>
        <taxon>Ascomycota</taxon>
        <taxon>Saccharomycotina</taxon>
        <taxon>Saccharomycetes</taxon>
        <taxon>Saccharomycetales</taxon>
        <taxon>Saccharomycetaceae</taxon>
        <taxon>Lachancea</taxon>
    </lineage>
</organism>
<name>A0A0N7MLP1_9SACH</name>
<sequence length="450" mass="50667">MSAHDPRAAAPSRSLADLPLDVIMEILFYLPFEDLESVSKTCRTFRVLSNESITYRRTVNDRCVASEWTKRLLFDFLHAIDKKDSLLSYISSEKISIVNSLQELQSRFDLGAQVPLLLPGEVTCSQDSAVSDENAIKVPDTLCGESSHGQETKLSSLGIPRVRLKTCKRDGAPLDKEGMAYLQILQGFHRIATNSHKLFGHRNREHMRRNPNKEPAAPQTPDKDPIMSTTLTPTQFQSLSTEYPAAIDVLKSDENSPDSSHHSRTTSSIFSDTPRLSDLGWSYSEEFKSLESNSDSDCGSSDSSSSSKYLRQLQRSNRVSDKKNLYEKLNSRTKKEHEIANNKIGLKEFSEKLRPCLSTSKGRVLSQGYLVELERCNTPTARPPQTATKASKVPQEFLTRYQEHLVNGTKPNPEVPTQRRSKTKKPGHAPHRRKLIASVTEDNRICYEKL</sequence>
<dbReference type="Proteomes" id="UP000236544">
    <property type="component" value="Unassembled WGS sequence"/>
</dbReference>
<feature type="region of interest" description="Disordered" evidence="1">
    <location>
        <begin position="407"/>
        <end position="433"/>
    </location>
</feature>
<feature type="region of interest" description="Disordered" evidence="1">
    <location>
        <begin position="251"/>
        <end position="270"/>
    </location>
</feature>
<feature type="region of interest" description="Disordered" evidence="1">
    <location>
        <begin position="290"/>
        <end position="325"/>
    </location>
</feature>
<feature type="compositionally biased region" description="Polar residues" evidence="1">
    <location>
        <begin position="227"/>
        <end position="238"/>
    </location>
</feature>
<dbReference type="Gene3D" id="1.20.1280.50">
    <property type="match status" value="1"/>
</dbReference>
<feature type="region of interest" description="Disordered" evidence="1">
    <location>
        <begin position="199"/>
        <end position="238"/>
    </location>
</feature>
<dbReference type="EMBL" id="LN890573">
    <property type="protein sequence ID" value="CUS22832.1"/>
    <property type="molecule type" value="Genomic_DNA"/>
</dbReference>
<feature type="compositionally biased region" description="Basic residues" evidence="1">
    <location>
        <begin position="199"/>
        <end position="210"/>
    </location>
</feature>
<dbReference type="SMART" id="SM00256">
    <property type="entry name" value="FBOX"/>
    <property type="match status" value="1"/>
</dbReference>
<keyword evidence="4" id="KW-1185">Reference proteome</keyword>
<dbReference type="OrthoDB" id="3219396at2759"/>
<dbReference type="PROSITE" id="PS50181">
    <property type="entry name" value="FBOX"/>
    <property type="match status" value="1"/>
</dbReference>
<feature type="compositionally biased region" description="Basic residues" evidence="1">
    <location>
        <begin position="419"/>
        <end position="433"/>
    </location>
</feature>
<evidence type="ECO:0000313" key="4">
    <source>
        <dbReference type="Proteomes" id="UP000236544"/>
    </source>
</evidence>
<evidence type="ECO:0000256" key="1">
    <source>
        <dbReference type="SAM" id="MobiDB-lite"/>
    </source>
</evidence>
<reference evidence="4" key="1">
    <citation type="submission" date="2015-10" db="EMBL/GenBank/DDBJ databases">
        <authorList>
            <person name="Devillers H."/>
        </authorList>
    </citation>
    <scope>NUCLEOTIDE SEQUENCE [LARGE SCALE GENOMIC DNA]</scope>
</reference>
<dbReference type="InterPro" id="IPR036047">
    <property type="entry name" value="F-box-like_dom_sf"/>
</dbReference>
<gene>
    <name evidence="3" type="ORF">LAQU0_S07e01134g</name>
</gene>
<feature type="domain" description="F-box" evidence="2">
    <location>
        <begin position="12"/>
        <end position="58"/>
    </location>
</feature>
<dbReference type="InterPro" id="IPR001810">
    <property type="entry name" value="F-box_dom"/>
</dbReference>
<accession>A0A0N7MLP1</accession>
<evidence type="ECO:0000259" key="2">
    <source>
        <dbReference type="PROSITE" id="PS50181"/>
    </source>
</evidence>
<dbReference type="Pfam" id="PF12937">
    <property type="entry name" value="F-box-like"/>
    <property type="match status" value="1"/>
</dbReference>
<protein>
    <submittedName>
        <fullName evidence="3">LAQU0S07e01134g1_1</fullName>
    </submittedName>
</protein>